<feature type="transmembrane region" description="Helical" evidence="1">
    <location>
        <begin position="12"/>
        <end position="35"/>
    </location>
</feature>
<dbReference type="Proteomes" id="UP000190037">
    <property type="component" value="Unassembled WGS sequence"/>
</dbReference>
<dbReference type="RefSeq" id="WP_078982824.1">
    <property type="nucleotide sequence ID" value="NZ_MWQN01000006.1"/>
</dbReference>
<comment type="caution">
    <text evidence="2">The sequence shown here is derived from an EMBL/GenBank/DDBJ whole genome shotgun (WGS) entry which is preliminary data.</text>
</comment>
<keyword evidence="1" id="KW-0812">Transmembrane</keyword>
<protein>
    <submittedName>
        <fullName evidence="2">Uncharacterized protein</fullName>
    </submittedName>
</protein>
<keyword evidence="3" id="KW-1185">Reference proteome</keyword>
<evidence type="ECO:0000313" key="2">
    <source>
        <dbReference type="EMBL" id="OPC76546.1"/>
    </source>
</evidence>
<reference evidence="2 3" key="1">
    <citation type="submission" date="2017-03" db="EMBL/GenBank/DDBJ databases">
        <title>Draft genome sequence of Streptomyces scabrisporus NF3, endophyte isolated from Amphipterygium adstringens.</title>
        <authorList>
            <person name="Vazquez M."/>
            <person name="Ceapa C.D."/>
            <person name="Rodriguez Luna D."/>
            <person name="Sanchez Esquivel S."/>
        </authorList>
    </citation>
    <scope>NUCLEOTIDE SEQUENCE [LARGE SCALE GENOMIC DNA]</scope>
    <source>
        <strain evidence="2 3">NF3</strain>
    </source>
</reference>
<proteinExistence type="predicted"/>
<evidence type="ECO:0000313" key="3">
    <source>
        <dbReference type="Proteomes" id="UP000190037"/>
    </source>
</evidence>
<organism evidence="2 3">
    <name type="scientific">Embleya scabrispora</name>
    <dbReference type="NCBI Taxonomy" id="159449"/>
    <lineage>
        <taxon>Bacteria</taxon>
        <taxon>Bacillati</taxon>
        <taxon>Actinomycetota</taxon>
        <taxon>Actinomycetes</taxon>
        <taxon>Kitasatosporales</taxon>
        <taxon>Streptomycetaceae</taxon>
        <taxon>Embleya</taxon>
    </lineage>
</organism>
<keyword evidence="1" id="KW-1133">Transmembrane helix</keyword>
<sequence>MSSVLGEIASASPWLVLFLLFILVVALVASMALCLRGTRAVERPAIIRALADLVRALRGGARR</sequence>
<accession>A0A1T3NI38</accession>
<name>A0A1T3NI38_9ACTN</name>
<keyword evidence="1" id="KW-0472">Membrane</keyword>
<dbReference type="OrthoDB" id="4288156at2"/>
<evidence type="ECO:0000256" key="1">
    <source>
        <dbReference type="SAM" id="Phobius"/>
    </source>
</evidence>
<gene>
    <name evidence="2" type="ORF">B4N89_46915</name>
</gene>
<dbReference type="EMBL" id="MWQN01000006">
    <property type="protein sequence ID" value="OPC76546.1"/>
    <property type="molecule type" value="Genomic_DNA"/>
</dbReference>
<dbReference type="AlphaFoldDB" id="A0A1T3NI38"/>